<feature type="region of interest" description="Disordered" evidence="1">
    <location>
        <begin position="290"/>
        <end position="313"/>
    </location>
</feature>
<dbReference type="InterPro" id="IPR045339">
    <property type="entry name" value="DUF6534"/>
</dbReference>
<evidence type="ECO:0000259" key="3">
    <source>
        <dbReference type="Pfam" id="PF20152"/>
    </source>
</evidence>
<keyword evidence="5" id="KW-1185">Reference proteome</keyword>
<protein>
    <recommendedName>
        <fullName evidence="3">DUF6534 domain-containing protein</fullName>
    </recommendedName>
</protein>
<dbReference type="PANTHER" id="PTHR40465:SF1">
    <property type="entry name" value="DUF6534 DOMAIN-CONTAINING PROTEIN"/>
    <property type="match status" value="1"/>
</dbReference>
<evidence type="ECO:0000313" key="4">
    <source>
        <dbReference type="EMBL" id="KAF9496496.1"/>
    </source>
</evidence>
<dbReference type="AlphaFoldDB" id="A0A9P5ZZH6"/>
<sequence>MSETIPPSLGMTLGAAYLGVVVSAVLFGITNLQSYIYFTQYQNDWLLQKLSYILRFLDAFHLALTIQIVYHYLVESFGNFQAQEVIIWSFKLQIVINVVIIILVQSLYAARVWKLGRHYHVLLPWVVIVVVAAGYGVGVLLALQTYRVDSFRELVNIAWTIYLSFATSTFIDLVIAISICFYLQRSRSGFSEYVLRGLEAKYVLASGMATSACSMAALIAYALLPNTLVFLGIEFLLTKLYINSFIAMLNTRKVTPKETSEGGGLTTDNFRTYTTPLSSGVNGAQVIVSGSNSRTREGRSLPRGAPSQACRDNGVHGSMGGLGRGANILSGGGHEHHLSFDGLRLTAGMGSHRASDAGASPRGDGVDGGEPSQDDLKWAGEDSMSSLIAYGDGHVDDQKCIERRALHAKGYVVDAGWVLLFGNG</sequence>
<dbReference type="Proteomes" id="UP000807025">
    <property type="component" value="Unassembled WGS sequence"/>
</dbReference>
<gene>
    <name evidence="4" type="ORF">BDN71DRAFT_1430254</name>
</gene>
<feature type="region of interest" description="Disordered" evidence="1">
    <location>
        <begin position="350"/>
        <end position="378"/>
    </location>
</feature>
<feature type="transmembrane region" description="Helical" evidence="2">
    <location>
        <begin position="85"/>
        <end position="110"/>
    </location>
</feature>
<feature type="transmembrane region" description="Helical" evidence="2">
    <location>
        <begin position="202"/>
        <end position="223"/>
    </location>
</feature>
<dbReference type="OrthoDB" id="3270417at2759"/>
<feature type="domain" description="DUF6534" evidence="3">
    <location>
        <begin position="168"/>
        <end position="253"/>
    </location>
</feature>
<keyword evidence="2" id="KW-0812">Transmembrane</keyword>
<keyword evidence="2" id="KW-1133">Transmembrane helix</keyword>
<feature type="transmembrane region" description="Helical" evidence="2">
    <location>
        <begin position="157"/>
        <end position="182"/>
    </location>
</feature>
<reference evidence="4" key="1">
    <citation type="submission" date="2020-11" db="EMBL/GenBank/DDBJ databases">
        <authorList>
            <consortium name="DOE Joint Genome Institute"/>
            <person name="Ahrendt S."/>
            <person name="Riley R."/>
            <person name="Andreopoulos W."/>
            <person name="Labutti K."/>
            <person name="Pangilinan J."/>
            <person name="Ruiz-Duenas F.J."/>
            <person name="Barrasa J.M."/>
            <person name="Sanchez-Garcia M."/>
            <person name="Camarero S."/>
            <person name="Miyauchi S."/>
            <person name="Serrano A."/>
            <person name="Linde D."/>
            <person name="Babiker R."/>
            <person name="Drula E."/>
            <person name="Ayuso-Fernandez I."/>
            <person name="Pacheco R."/>
            <person name="Padilla G."/>
            <person name="Ferreira P."/>
            <person name="Barriuso J."/>
            <person name="Kellner H."/>
            <person name="Castanera R."/>
            <person name="Alfaro M."/>
            <person name="Ramirez L."/>
            <person name="Pisabarro A.G."/>
            <person name="Kuo A."/>
            <person name="Tritt A."/>
            <person name="Lipzen A."/>
            <person name="He G."/>
            <person name="Yan M."/>
            <person name="Ng V."/>
            <person name="Cullen D."/>
            <person name="Martin F."/>
            <person name="Rosso M.-N."/>
            <person name="Henrissat B."/>
            <person name="Hibbett D."/>
            <person name="Martinez A.T."/>
            <person name="Grigoriev I.V."/>
        </authorList>
    </citation>
    <scope>NUCLEOTIDE SEQUENCE</scope>
    <source>
        <strain evidence="4">ATCC 90797</strain>
    </source>
</reference>
<feature type="transmembrane region" description="Helical" evidence="2">
    <location>
        <begin position="229"/>
        <end position="249"/>
    </location>
</feature>
<dbReference type="Pfam" id="PF20152">
    <property type="entry name" value="DUF6534"/>
    <property type="match status" value="1"/>
</dbReference>
<evidence type="ECO:0000256" key="1">
    <source>
        <dbReference type="SAM" id="MobiDB-lite"/>
    </source>
</evidence>
<dbReference type="EMBL" id="MU154552">
    <property type="protein sequence ID" value="KAF9496496.1"/>
    <property type="molecule type" value="Genomic_DNA"/>
</dbReference>
<organism evidence="4 5">
    <name type="scientific">Pleurotus eryngii</name>
    <name type="common">Boletus of the steppes</name>
    <dbReference type="NCBI Taxonomy" id="5323"/>
    <lineage>
        <taxon>Eukaryota</taxon>
        <taxon>Fungi</taxon>
        <taxon>Dikarya</taxon>
        <taxon>Basidiomycota</taxon>
        <taxon>Agaricomycotina</taxon>
        <taxon>Agaricomycetes</taxon>
        <taxon>Agaricomycetidae</taxon>
        <taxon>Agaricales</taxon>
        <taxon>Pleurotineae</taxon>
        <taxon>Pleurotaceae</taxon>
        <taxon>Pleurotus</taxon>
    </lineage>
</organism>
<feature type="transmembrane region" description="Helical" evidence="2">
    <location>
        <begin position="15"/>
        <end position="38"/>
    </location>
</feature>
<comment type="caution">
    <text evidence="4">The sequence shown here is derived from an EMBL/GenBank/DDBJ whole genome shotgun (WGS) entry which is preliminary data.</text>
</comment>
<feature type="transmembrane region" description="Helical" evidence="2">
    <location>
        <begin position="50"/>
        <end position="73"/>
    </location>
</feature>
<accession>A0A9P5ZZH6</accession>
<feature type="transmembrane region" description="Helical" evidence="2">
    <location>
        <begin position="122"/>
        <end position="145"/>
    </location>
</feature>
<dbReference type="PANTHER" id="PTHR40465">
    <property type="entry name" value="CHROMOSOME 1, WHOLE GENOME SHOTGUN SEQUENCE"/>
    <property type="match status" value="1"/>
</dbReference>
<evidence type="ECO:0000313" key="5">
    <source>
        <dbReference type="Proteomes" id="UP000807025"/>
    </source>
</evidence>
<keyword evidence="2" id="KW-0472">Membrane</keyword>
<proteinExistence type="predicted"/>
<name>A0A9P5ZZH6_PLEER</name>
<evidence type="ECO:0000256" key="2">
    <source>
        <dbReference type="SAM" id="Phobius"/>
    </source>
</evidence>